<dbReference type="Pfam" id="PF00082">
    <property type="entry name" value="Peptidase_S8"/>
    <property type="match status" value="1"/>
</dbReference>
<feature type="active site" description="Charge relay system" evidence="15">
    <location>
        <position position="278"/>
    </location>
</feature>
<comment type="subcellular location">
    <subcellularLocation>
        <location evidence="3">Secreted</location>
        <location evidence="3">Extracellular space</location>
    </subcellularLocation>
</comment>
<dbReference type="InterPro" id="IPR000209">
    <property type="entry name" value="Peptidase_S8/S53_dom"/>
</dbReference>
<accession>A0AA39QSE7</accession>
<keyword evidence="6 15" id="KW-0645">Protease</keyword>
<comment type="caution">
    <text evidence="18">The sequence shown here is derived from an EMBL/GenBank/DDBJ whole genome shotgun (WGS) entry which is preliminary data.</text>
</comment>
<evidence type="ECO:0000256" key="1">
    <source>
        <dbReference type="ARBA" id="ARBA00001910"/>
    </source>
</evidence>
<dbReference type="PROSITE" id="PS51695">
    <property type="entry name" value="SEDOLISIN"/>
    <property type="match status" value="1"/>
</dbReference>
<name>A0AA39QSE7_9LECA</name>
<feature type="binding site" evidence="15">
    <location>
        <position position="516"/>
    </location>
    <ligand>
        <name>Ca(2+)</name>
        <dbReference type="ChEBI" id="CHEBI:29108"/>
    </ligand>
</feature>
<dbReference type="GO" id="GO:0006508">
    <property type="term" value="P:proteolysis"/>
    <property type="evidence" value="ECO:0007669"/>
    <property type="project" value="UniProtKB-KW"/>
</dbReference>
<evidence type="ECO:0000256" key="11">
    <source>
        <dbReference type="ARBA" id="ARBA00022837"/>
    </source>
</evidence>
<evidence type="ECO:0000259" key="17">
    <source>
        <dbReference type="PROSITE" id="PS51695"/>
    </source>
</evidence>
<dbReference type="GO" id="GO:0008240">
    <property type="term" value="F:tripeptidyl-peptidase activity"/>
    <property type="evidence" value="ECO:0007669"/>
    <property type="project" value="UniProtKB-EC"/>
</dbReference>
<dbReference type="CDD" id="cd04056">
    <property type="entry name" value="Peptidases_S53"/>
    <property type="match status" value="1"/>
</dbReference>
<feature type="active site" description="Charge relay system" evidence="15">
    <location>
        <position position="274"/>
    </location>
</feature>
<keyword evidence="14" id="KW-0325">Glycoprotein</keyword>
<dbReference type="AlphaFoldDB" id="A0AA39QSE7"/>
<evidence type="ECO:0000256" key="13">
    <source>
        <dbReference type="ARBA" id="ARBA00023145"/>
    </source>
</evidence>
<evidence type="ECO:0000256" key="14">
    <source>
        <dbReference type="ARBA" id="ARBA00023180"/>
    </source>
</evidence>
<dbReference type="PANTHER" id="PTHR14218:SF34">
    <property type="entry name" value="TRIPEPTIDYL-PEPTIDASE SED4"/>
    <property type="match status" value="1"/>
</dbReference>
<evidence type="ECO:0000256" key="3">
    <source>
        <dbReference type="ARBA" id="ARBA00004239"/>
    </source>
</evidence>
<evidence type="ECO:0000256" key="5">
    <source>
        <dbReference type="ARBA" id="ARBA00022525"/>
    </source>
</evidence>
<sequence length="573" mass="60828">MFLQATCPALCILFSLILSTHAAYLEQLSALPNGWTQVGTPADSDTMTLQIGLQHQNLDQLDSMISSVSTPGSDSYGNYMEGDEVAAMLQPSSEANSAVLAWLEGAGVSNAYSDGTWVNFSTTVGTANTLLSTTFNYYENDGIQKLRTTSYSVPDDLTDYIDLITPTTYFGKTTAQAPGRMHFPKRNVAPRQLNASCATLITPACIKELYNVGNYTPDPNSGSRIAFGSFLNQSARTQDLSLFETANSIPQQEFSVQLINGGVNDQAIDDNHGEANLDVEYIIGVSHPLPVISYITGGSPPFIPNLDEPTAADNENEPYLNYYQYLLAQPNSALPNVISNSYGDDEQTVPERYAKRVCNMIGMLVLRGISVLESAGDTGVGSPCQSNDGKMTPQFTPQFPGTCPYITAVGGTQAINPEIAWVAGSGGFTKRLLPISHLSSTVSGRGFPDVSAHSLTPDYSVIVNNKASLSGGTSAAVPVFSSIIALLNDARFRAGKPALGFLNPWLYAIGYTALTDITGGGSQGCNGIDLQTGAVVPGASIIPYASWNATQGWDPVTGLGVPNFQKLLALALA</sequence>
<dbReference type="CDD" id="cd11377">
    <property type="entry name" value="Pro-peptidase_S53"/>
    <property type="match status" value="1"/>
</dbReference>
<gene>
    <name evidence="18" type="ORF">JMJ35_010712</name>
</gene>
<protein>
    <recommendedName>
        <fullName evidence="4">tripeptidyl-peptidase II</fullName>
        <ecNumber evidence="4">3.4.14.10</ecNumber>
    </recommendedName>
</protein>
<dbReference type="InterPro" id="IPR050819">
    <property type="entry name" value="Tripeptidyl-peptidase_I"/>
</dbReference>
<feature type="active site" description="Charge relay system" evidence="15">
    <location>
        <position position="474"/>
    </location>
</feature>
<dbReference type="SMART" id="SM00944">
    <property type="entry name" value="Pro-kuma_activ"/>
    <property type="match status" value="1"/>
</dbReference>
<dbReference type="Gene3D" id="3.40.50.200">
    <property type="entry name" value="Peptidase S8/S53 domain"/>
    <property type="match status" value="1"/>
</dbReference>
<dbReference type="FunFam" id="3.40.50.200:FF:000015">
    <property type="entry name" value="Tripeptidyl peptidase A"/>
    <property type="match status" value="1"/>
</dbReference>
<evidence type="ECO:0000256" key="4">
    <source>
        <dbReference type="ARBA" id="ARBA00012462"/>
    </source>
</evidence>
<evidence type="ECO:0000256" key="2">
    <source>
        <dbReference type="ARBA" id="ARBA00002451"/>
    </source>
</evidence>
<evidence type="ECO:0000256" key="12">
    <source>
        <dbReference type="ARBA" id="ARBA00023026"/>
    </source>
</evidence>
<dbReference type="Pfam" id="PF09286">
    <property type="entry name" value="Pro-kuma_activ"/>
    <property type="match status" value="1"/>
</dbReference>
<evidence type="ECO:0000256" key="16">
    <source>
        <dbReference type="SAM" id="SignalP"/>
    </source>
</evidence>
<evidence type="ECO:0000256" key="8">
    <source>
        <dbReference type="ARBA" id="ARBA00022729"/>
    </source>
</evidence>
<keyword evidence="10 15" id="KW-0720">Serine protease</keyword>
<dbReference type="SUPFAM" id="SSF52743">
    <property type="entry name" value="Subtilisin-like"/>
    <property type="match status" value="1"/>
</dbReference>
<dbReference type="InterPro" id="IPR030400">
    <property type="entry name" value="Sedolisin_dom"/>
</dbReference>
<feature type="domain" description="Peptidase S53" evidence="17">
    <location>
        <begin position="200"/>
        <end position="573"/>
    </location>
</feature>
<evidence type="ECO:0000256" key="10">
    <source>
        <dbReference type="ARBA" id="ARBA00022825"/>
    </source>
</evidence>
<keyword evidence="8 16" id="KW-0732">Signal</keyword>
<feature type="signal peptide" evidence="16">
    <location>
        <begin position="1"/>
        <end position="22"/>
    </location>
</feature>
<keyword evidence="12" id="KW-0843">Virulence</keyword>
<keyword evidence="13" id="KW-0865">Zymogen</keyword>
<feature type="chain" id="PRO_5041372494" description="tripeptidyl-peptidase II" evidence="16">
    <location>
        <begin position="23"/>
        <end position="573"/>
    </location>
</feature>
<keyword evidence="19" id="KW-1185">Reference proteome</keyword>
<dbReference type="Proteomes" id="UP001166286">
    <property type="component" value="Unassembled WGS sequence"/>
</dbReference>
<comment type="function">
    <text evidence="2">Secreted tripeptidyl-peptidase which degrades proteins at acidic pHs and is involved in virulence.</text>
</comment>
<evidence type="ECO:0000313" key="19">
    <source>
        <dbReference type="Proteomes" id="UP001166286"/>
    </source>
</evidence>
<evidence type="ECO:0000256" key="15">
    <source>
        <dbReference type="PROSITE-ProRule" id="PRU01032"/>
    </source>
</evidence>
<organism evidence="18 19">
    <name type="scientific">Cladonia borealis</name>
    <dbReference type="NCBI Taxonomy" id="184061"/>
    <lineage>
        <taxon>Eukaryota</taxon>
        <taxon>Fungi</taxon>
        <taxon>Dikarya</taxon>
        <taxon>Ascomycota</taxon>
        <taxon>Pezizomycotina</taxon>
        <taxon>Lecanoromycetes</taxon>
        <taxon>OSLEUM clade</taxon>
        <taxon>Lecanoromycetidae</taxon>
        <taxon>Lecanorales</taxon>
        <taxon>Lecanorineae</taxon>
        <taxon>Cladoniaceae</taxon>
        <taxon>Cladonia</taxon>
    </lineage>
</organism>
<evidence type="ECO:0000256" key="9">
    <source>
        <dbReference type="ARBA" id="ARBA00022801"/>
    </source>
</evidence>
<dbReference type="InterPro" id="IPR036852">
    <property type="entry name" value="Peptidase_S8/S53_dom_sf"/>
</dbReference>
<comment type="cofactor">
    <cofactor evidence="15">
        <name>Ca(2+)</name>
        <dbReference type="ChEBI" id="CHEBI:29108"/>
    </cofactor>
    <text evidence="15">Binds 1 Ca(2+) ion per subunit.</text>
</comment>
<evidence type="ECO:0000256" key="6">
    <source>
        <dbReference type="ARBA" id="ARBA00022670"/>
    </source>
</evidence>
<evidence type="ECO:0000313" key="18">
    <source>
        <dbReference type="EMBL" id="KAK0506858.1"/>
    </source>
</evidence>
<dbReference type="GO" id="GO:0005576">
    <property type="term" value="C:extracellular region"/>
    <property type="evidence" value="ECO:0007669"/>
    <property type="project" value="UniProtKB-SubCell"/>
</dbReference>
<dbReference type="SUPFAM" id="SSF54897">
    <property type="entry name" value="Protease propeptides/inhibitors"/>
    <property type="match status" value="1"/>
</dbReference>
<keyword evidence="9 15" id="KW-0378">Hydrolase</keyword>
<feature type="binding site" evidence="15">
    <location>
        <position position="554"/>
    </location>
    <ligand>
        <name>Ca(2+)</name>
        <dbReference type="ChEBI" id="CHEBI:29108"/>
    </ligand>
</feature>
<keyword evidence="11 15" id="KW-0106">Calcium</keyword>
<comment type="catalytic activity">
    <reaction evidence="1">
        <text>Release of an N-terminal tripeptide from a polypeptide.</text>
        <dbReference type="EC" id="3.4.14.10"/>
    </reaction>
</comment>
<keyword evidence="7 15" id="KW-0479">Metal-binding</keyword>
<dbReference type="EMBL" id="JAFEKC020000027">
    <property type="protein sequence ID" value="KAK0506858.1"/>
    <property type="molecule type" value="Genomic_DNA"/>
</dbReference>
<dbReference type="GO" id="GO:0004252">
    <property type="term" value="F:serine-type endopeptidase activity"/>
    <property type="evidence" value="ECO:0007669"/>
    <property type="project" value="UniProtKB-UniRule"/>
</dbReference>
<reference evidence="18" key="1">
    <citation type="submission" date="2023-03" db="EMBL/GenBank/DDBJ databases">
        <title>Complete genome of Cladonia borealis.</title>
        <authorList>
            <person name="Park H."/>
        </authorList>
    </citation>
    <scope>NUCLEOTIDE SEQUENCE</scope>
    <source>
        <strain evidence="18">ANT050790</strain>
    </source>
</reference>
<feature type="binding site" evidence="15">
    <location>
        <position position="552"/>
    </location>
    <ligand>
        <name>Ca(2+)</name>
        <dbReference type="ChEBI" id="CHEBI:29108"/>
    </ligand>
</feature>
<dbReference type="EC" id="3.4.14.10" evidence="4"/>
<evidence type="ECO:0000256" key="7">
    <source>
        <dbReference type="ARBA" id="ARBA00022723"/>
    </source>
</evidence>
<proteinExistence type="predicted"/>
<dbReference type="PANTHER" id="PTHR14218">
    <property type="entry name" value="PROTEASE S8 TRIPEPTIDYL PEPTIDASE I CLN2"/>
    <property type="match status" value="1"/>
</dbReference>
<keyword evidence="5" id="KW-0964">Secreted</keyword>
<dbReference type="GO" id="GO:0046872">
    <property type="term" value="F:metal ion binding"/>
    <property type="evidence" value="ECO:0007669"/>
    <property type="project" value="UniProtKB-UniRule"/>
</dbReference>
<feature type="binding site" evidence="15">
    <location>
        <position position="517"/>
    </location>
    <ligand>
        <name>Ca(2+)</name>
        <dbReference type="ChEBI" id="CHEBI:29108"/>
    </ligand>
</feature>
<dbReference type="InterPro" id="IPR015366">
    <property type="entry name" value="S53_propep"/>
</dbReference>